<proteinExistence type="inferred from homology"/>
<comment type="similarity">
    <text evidence="1">Belongs to the IlvD/Edd family.</text>
</comment>
<gene>
    <name evidence="4" type="ORF">S01H1_71009</name>
</gene>
<comment type="caution">
    <text evidence="4">The sequence shown here is derived from an EMBL/GenBank/DDBJ whole genome shotgun (WGS) entry which is preliminary data.</text>
</comment>
<evidence type="ECO:0000256" key="2">
    <source>
        <dbReference type="ARBA" id="ARBA00023239"/>
    </source>
</evidence>
<dbReference type="AlphaFoldDB" id="X0XN48"/>
<evidence type="ECO:0000313" key="4">
    <source>
        <dbReference type="EMBL" id="GAG38063.1"/>
    </source>
</evidence>
<dbReference type="GO" id="GO:0005829">
    <property type="term" value="C:cytosol"/>
    <property type="evidence" value="ECO:0007669"/>
    <property type="project" value="TreeGrafter"/>
</dbReference>
<feature type="non-terminal residue" evidence="4">
    <location>
        <position position="1"/>
    </location>
</feature>
<evidence type="ECO:0000256" key="1">
    <source>
        <dbReference type="ARBA" id="ARBA00006486"/>
    </source>
</evidence>
<reference evidence="4" key="1">
    <citation type="journal article" date="2014" name="Front. Microbiol.">
        <title>High frequency of phylogenetically diverse reductive dehalogenase-homologous genes in deep subseafloor sedimentary metagenomes.</title>
        <authorList>
            <person name="Kawai M."/>
            <person name="Futagami T."/>
            <person name="Toyoda A."/>
            <person name="Takaki Y."/>
            <person name="Nishi S."/>
            <person name="Hori S."/>
            <person name="Arai W."/>
            <person name="Tsubouchi T."/>
            <person name="Morono Y."/>
            <person name="Uchiyama I."/>
            <person name="Ito T."/>
            <person name="Fujiyama A."/>
            <person name="Inagaki F."/>
            <person name="Takami H."/>
        </authorList>
    </citation>
    <scope>NUCLEOTIDE SEQUENCE</scope>
    <source>
        <strain evidence="4">Expedition CK06-06</strain>
    </source>
</reference>
<dbReference type="InterPro" id="IPR000581">
    <property type="entry name" value="ILV_EDD_N"/>
</dbReference>
<protein>
    <recommendedName>
        <fullName evidence="3">Dihydroxy-acid/6-phosphogluconate dehydratase N-terminal domain-containing protein</fullName>
    </recommendedName>
</protein>
<organism evidence="4">
    <name type="scientific">marine sediment metagenome</name>
    <dbReference type="NCBI Taxonomy" id="412755"/>
    <lineage>
        <taxon>unclassified sequences</taxon>
        <taxon>metagenomes</taxon>
        <taxon>ecological metagenomes</taxon>
    </lineage>
</organism>
<feature type="domain" description="Dihydroxy-acid/6-phosphogluconate dehydratase N-terminal" evidence="3">
    <location>
        <begin position="4"/>
        <end position="183"/>
    </location>
</feature>
<dbReference type="Pfam" id="PF00920">
    <property type="entry name" value="ILVD_EDD_N"/>
    <property type="match status" value="1"/>
</dbReference>
<dbReference type="SUPFAM" id="SSF143975">
    <property type="entry name" value="IlvD/EDD N-terminal domain-like"/>
    <property type="match status" value="1"/>
</dbReference>
<dbReference type="EMBL" id="BARS01047256">
    <property type="protein sequence ID" value="GAG38063.1"/>
    <property type="molecule type" value="Genomic_DNA"/>
</dbReference>
<dbReference type="PANTHER" id="PTHR43661">
    <property type="entry name" value="D-XYLONATE DEHYDRATASE"/>
    <property type="match status" value="1"/>
</dbReference>
<dbReference type="InterPro" id="IPR037237">
    <property type="entry name" value="IlvD/EDD_N"/>
</dbReference>
<dbReference type="GO" id="GO:0016836">
    <property type="term" value="F:hydro-lyase activity"/>
    <property type="evidence" value="ECO:0007669"/>
    <property type="project" value="TreeGrafter"/>
</dbReference>
<name>X0XN48_9ZZZZ</name>
<evidence type="ECO:0000259" key="3">
    <source>
        <dbReference type="Pfam" id="PF00920"/>
    </source>
</evidence>
<sequence>AHDLITLEEAASLGCRACATPGGGCQFLGTAASSQVVAEALGLTVPHAALAPSGQSIWRDMARRTALALHEQASQGRTSADILTDAAIRNAMVVHAAFGGSTNLLLHLPAIAHAAGLQRPVVEDWQRINRQVPRLVDVLPNGPVGHPTVLVFLAGGVPEVMLHLRDLGLLDLDAMTVSGKSYGDVLEWWEASSRRAELRERLVQLAGVDPDEVIFAPKQAVARGMTSTICFPQGNLAPQGSVVKS</sequence>
<dbReference type="PANTHER" id="PTHR43661:SF3">
    <property type="entry name" value="D-XYLONATE DEHYDRATASE YAGF-RELATED"/>
    <property type="match status" value="1"/>
</dbReference>
<keyword evidence="2" id="KW-0456">Lyase</keyword>
<feature type="non-terminal residue" evidence="4">
    <location>
        <position position="245"/>
    </location>
</feature>
<accession>X0XN48</accession>